<protein>
    <submittedName>
        <fullName evidence="3">Uncharacterized protein</fullName>
    </submittedName>
</protein>
<keyword evidence="4" id="KW-1185">Reference proteome</keyword>
<organism evidence="3 4">
    <name type="scientific">Mucor flavus</name>
    <dbReference type="NCBI Taxonomy" id="439312"/>
    <lineage>
        <taxon>Eukaryota</taxon>
        <taxon>Fungi</taxon>
        <taxon>Fungi incertae sedis</taxon>
        <taxon>Mucoromycota</taxon>
        <taxon>Mucoromycotina</taxon>
        <taxon>Mucoromycetes</taxon>
        <taxon>Mucorales</taxon>
        <taxon>Mucorineae</taxon>
        <taxon>Mucoraceae</taxon>
        <taxon>Mucor</taxon>
    </lineage>
</organism>
<evidence type="ECO:0000313" key="3">
    <source>
        <dbReference type="EMBL" id="GAA5811365.1"/>
    </source>
</evidence>
<evidence type="ECO:0000256" key="1">
    <source>
        <dbReference type="SAM" id="MobiDB-lite"/>
    </source>
</evidence>
<keyword evidence="2" id="KW-0732">Signal</keyword>
<dbReference type="Proteomes" id="UP001473302">
    <property type="component" value="Unassembled WGS sequence"/>
</dbReference>
<comment type="caution">
    <text evidence="3">The sequence shown here is derived from an EMBL/GenBank/DDBJ whole genome shotgun (WGS) entry which is preliminary data.</text>
</comment>
<evidence type="ECO:0000256" key="2">
    <source>
        <dbReference type="SAM" id="SignalP"/>
    </source>
</evidence>
<dbReference type="EMBL" id="BAABUK010000009">
    <property type="protein sequence ID" value="GAA5811365.1"/>
    <property type="molecule type" value="Genomic_DNA"/>
</dbReference>
<feature type="signal peptide" evidence="2">
    <location>
        <begin position="1"/>
        <end position="23"/>
    </location>
</feature>
<gene>
    <name evidence="3" type="ORF">MFLAVUS_004799</name>
</gene>
<proteinExistence type="predicted"/>
<reference evidence="3 4" key="1">
    <citation type="submission" date="2024-04" db="EMBL/GenBank/DDBJ databases">
        <title>genome sequences of Mucor flavus KT1a and Helicostylum pulchrum KT1b strains isolated from the surface of a dry-aged beef.</title>
        <authorList>
            <person name="Toyotome T."/>
            <person name="Hosono M."/>
            <person name="Torimaru M."/>
            <person name="Fukuda K."/>
            <person name="Mikami N."/>
        </authorList>
    </citation>
    <scope>NUCLEOTIDE SEQUENCE [LARGE SCALE GENOMIC DNA]</scope>
    <source>
        <strain evidence="3 4">KT1a</strain>
    </source>
</reference>
<feature type="compositionally biased region" description="Acidic residues" evidence="1">
    <location>
        <begin position="212"/>
        <end position="230"/>
    </location>
</feature>
<name>A0ABP9YWX2_9FUNG</name>
<feature type="chain" id="PRO_5046931816" evidence="2">
    <location>
        <begin position="24"/>
        <end position="243"/>
    </location>
</feature>
<sequence length="243" mass="26637">MHLPTLALSLLGVSTTLIFQTSAALNNRLTNDASNFHLHNPASGSFQRPRGDIQPVSYLQTLRGKRLHNKNKLEKKSLYNKRDYATTLRYLRAAMSSYRKDLVTPPPAQLIQLEQQLPPAPVTAPFYPSPAPPMVEQAPIYQTPAVEQILVPEPPVSPSPTMTAEVAPSPDSEMEAPPLLDTSSSTDTALDATMTTVVLSNGRVESIPISVDLEEGDIFDPEEDPDDVDEPPYVNGKPVDREE</sequence>
<evidence type="ECO:0000313" key="4">
    <source>
        <dbReference type="Proteomes" id="UP001473302"/>
    </source>
</evidence>
<feature type="region of interest" description="Disordered" evidence="1">
    <location>
        <begin position="207"/>
        <end position="243"/>
    </location>
</feature>
<accession>A0ABP9YWX2</accession>
<feature type="region of interest" description="Disordered" evidence="1">
    <location>
        <begin position="154"/>
        <end position="186"/>
    </location>
</feature>